<evidence type="ECO:0000313" key="2">
    <source>
        <dbReference type="EMBL" id="OOQ58630.1"/>
    </source>
</evidence>
<reference evidence="2 3" key="1">
    <citation type="submission" date="2016-07" db="EMBL/GenBank/DDBJ databases">
        <title>Genomic analysis of zinc-resistant bacterium Mucilaginibacter pedocola TBZ30.</title>
        <authorList>
            <person name="Huang J."/>
            <person name="Tang J."/>
        </authorList>
    </citation>
    <scope>NUCLEOTIDE SEQUENCE [LARGE SCALE GENOMIC DNA]</scope>
    <source>
        <strain evidence="2 3">TBZ30</strain>
    </source>
</reference>
<keyword evidence="1" id="KW-0732">Signal</keyword>
<protein>
    <submittedName>
        <fullName evidence="2">Uncharacterized protein</fullName>
    </submittedName>
</protein>
<comment type="caution">
    <text evidence="2">The sequence shown here is derived from an EMBL/GenBank/DDBJ whole genome shotgun (WGS) entry which is preliminary data.</text>
</comment>
<dbReference type="STRING" id="1792845.BC343_08165"/>
<dbReference type="EMBL" id="MBTF01000023">
    <property type="protein sequence ID" value="OOQ58630.1"/>
    <property type="molecule type" value="Genomic_DNA"/>
</dbReference>
<proteinExistence type="predicted"/>
<sequence length="323" mass="36922">MFLPKNFHLLLLLSATIVFAGCDYNNPRLRKNKKPISFSSVEGITFTEVSRKQKNGLSFNEQGYHLAPEWRLRFEPKDSVALYSPEKKQFVNFPLSRGIDSIFATSHSFFKMLHMSKDSMVLDMLQAKDDTLDRTNSAVRMTFYADNYIKNNLHATIDQARHVSHADSVFLKKLIGRANADIKNAFAAQQPVNFISKRPAMQVSFWHRTPKLYYNNYDYADNYMTPTFDITLSKAYKHFDYSLSVFVDAKGQITYRMPMVGFYGDDQAAANYVKISKFILDNYLKPNLTVVPGQTLGIPHTSIVTLHIHGRQPAFAQTVSANK</sequence>
<dbReference type="Proteomes" id="UP000189739">
    <property type="component" value="Unassembled WGS sequence"/>
</dbReference>
<dbReference type="OrthoDB" id="787262at2"/>
<feature type="chain" id="PRO_5012571778" evidence="1">
    <location>
        <begin position="21"/>
        <end position="323"/>
    </location>
</feature>
<dbReference type="AlphaFoldDB" id="A0A1S9PCE5"/>
<organism evidence="2 3">
    <name type="scientific">Mucilaginibacter pedocola</name>
    <dbReference type="NCBI Taxonomy" id="1792845"/>
    <lineage>
        <taxon>Bacteria</taxon>
        <taxon>Pseudomonadati</taxon>
        <taxon>Bacteroidota</taxon>
        <taxon>Sphingobacteriia</taxon>
        <taxon>Sphingobacteriales</taxon>
        <taxon>Sphingobacteriaceae</taxon>
        <taxon>Mucilaginibacter</taxon>
    </lineage>
</organism>
<accession>A0A1S9PCE5</accession>
<keyword evidence="3" id="KW-1185">Reference proteome</keyword>
<evidence type="ECO:0000313" key="3">
    <source>
        <dbReference type="Proteomes" id="UP000189739"/>
    </source>
</evidence>
<gene>
    <name evidence="2" type="ORF">BC343_08165</name>
</gene>
<name>A0A1S9PCE5_9SPHI</name>
<dbReference type="PROSITE" id="PS51257">
    <property type="entry name" value="PROKAR_LIPOPROTEIN"/>
    <property type="match status" value="1"/>
</dbReference>
<feature type="signal peptide" evidence="1">
    <location>
        <begin position="1"/>
        <end position="20"/>
    </location>
</feature>
<dbReference type="RefSeq" id="WP_078349335.1">
    <property type="nucleotide sequence ID" value="NZ_MBTF01000023.1"/>
</dbReference>
<evidence type="ECO:0000256" key="1">
    <source>
        <dbReference type="SAM" id="SignalP"/>
    </source>
</evidence>